<accession>A0A8J2P637</accession>
<name>A0A8J2P637_9HEXA</name>
<gene>
    <name evidence="2" type="ORF">AFUS01_LOCUS21749</name>
</gene>
<sequence>MRHGTLSGRNSTSFDITPTSSYIKRKVFFFFSLLINDTGRIMTELLRIEVPVGARVWPDSGNFASRGRTSDKCSGTRHEM</sequence>
<dbReference type="AlphaFoldDB" id="A0A8J2P637"/>
<comment type="caution">
    <text evidence="2">The sequence shown here is derived from an EMBL/GenBank/DDBJ whole genome shotgun (WGS) entry which is preliminary data.</text>
</comment>
<evidence type="ECO:0000313" key="2">
    <source>
        <dbReference type="EMBL" id="CAG7733295.1"/>
    </source>
</evidence>
<evidence type="ECO:0000313" key="3">
    <source>
        <dbReference type="Proteomes" id="UP000708208"/>
    </source>
</evidence>
<reference evidence="2" key="1">
    <citation type="submission" date="2021-06" db="EMBL/GenBank/DDBJ databases">
        <authorList>
            <person name="Hodson N. C."/>
            <person name="Mongue J. A."/>
            <person name="Jaron S. K."/>
        </authorList>
    </citation>
    <scope>NUCLEOTIDE SEQUENCE</scope>
</reference>
<organism evidence="2 3">
    <name type="scientific">Allacma fusca</name>
    <dbReference type="NCBI Taxonomy" id="39272"/>
    <lineage>
        <taxon>Eukaryota</taxon>
        <taxon>Metazoa</taxon>
        <taxon>Ecdysozoa</taxon>
        <taxon>Arthropoda</taxon>
        <taxon>Hexapoda</taxon>
        <taxon>Collembola</taxon>
        <taxon>Symphypleona</taxon>
        <taxon>Sminthuridae</taxon>
        <taxon>Allacma</taxon>
    </lineage>
</organism>
<dbReference type="Proteomes" id="UP000708208">
    <property type="component" value="Unassembled WGS sequence"/>
</dbReference>
<keyword evidence="3" id="KW-1185">Reference proteome</keyword>
<dbReference type="EMBL" id="CAJVCH010246443">
    <property type="protein sequence ID" value="CAG7733295.1"/>
    <property type="molecule type" value="Genomic_DNA"/>
</dbReference>
<proteinExistence type="predicted"/>
<feature type="compositionally biased region" description="Basic and acidic residues" evidence="1">
    <location>
        <begin position="68"/>
        <end position="80"/>
    </location>
</feature>
<protein>
    <submittedName>
        <fullName evidence="2">Uncharacterized protein</fullName>
    </submittedName>
</protein>
<feature type="region of interest" description="Disordered" evidence="1">
    <location>
        <begin position="61"/>
        <end position="80"/>
    </location>
</feature>
<evidence type="ECO:0000256" key="1">
    <source>
        <dbReference type="SAM" id="MobiDB-lite"/>
    </source>
</evidence>